<dbReference type="InterPro" id="IPR000014">
    <property type="entry name" value="PAS"/>
</dbReference>
<evidence type="ECO:0000259" key="5">
    <source>
        <dbReference type="PROSITE" id="PS50110"/>
    </source>
</evidence>
<dbReference type="SUPFAM" id="SSF47384">
    <property type="entry name" value="Homodimeric domain of signal transducing histidine kinase"/>
    <property type="match status" value="1"/>
</dbReference>
<dbReference type="SMART" id="SM00448">
    <property type="entry name" value="REC"/>
    <property type="match status" value="1"/>
</dbReference>
<feature type="region of interest" description="Disordered" evidence="3">
    <location>
        <begin position="211"/>
        <end position="271"/>
    </location>
</feature>
<keyword evidence="1 2" id="KW-0597">Phosphoprotein</keyword>
<dbReference type="Gene3D" id="3.30.565.10">
    <property type="entry name" value="Histidine kinase-like ATPase, C-terminal domain"/>
    <property type="match status" value="1"/>
</dbReference>
<dbReference type="InterPro" id="IPR005467">
    <property type="entry name" value="His_kinase_dom"/>
</dbReference>
<dbReference type="InterPro" id="IPR036890">
    <property type="entry name" value="HATPase_C_sf"/>
</dbReference>
<dbReference type="PANTHER" id="PTHR43719">
    <property type="entry name" value="TWO-COMPONENT HISTIDINE KINASE"/>
    <property type="match status" value="1"/>
</dbReference>
<feature type="modified residue" description="4-aspartylphosphate" evidence="2">
    <location>
        <position position="1275"/>
    </location>
</feature>
<dbReference type="InterPro" id="IPR001789">
    <property type="entry name" value="Sig_transdc_resp-reg_receiver"/>
</dbReference>
<keyword evidence="8" id="KW-1185">Reference proteome</keyword>
<evidence type="ECO:0000259" key="4">
    <source>
        <dbReference type="PROSITE" id="PS50109"/>
    </source>
</evidence>
<dbReference type="InterPro" id="IPR035965">
    <property type="entry name" value="PAS-like_dom_sf"/>
</dbReference>
<dbReference type="PRINTS" id="PR00344">
    <property type="entry name" value="BCTRLSENSOR"/>
</dbReference>
<dbReference type="InterPro" id="IPR011006">
    <property type="entry name" value="CheY-like_superfamily"/>
</dbReference>
<comment type="caution">
    <text evidence="7">The sequence shown here is derived from an EMBL/GenBank/DDBJ whole genome shotgun (WGS) entry which is preliminary data.</text>
</comment>
<organism evidence="7 8">
    <name type="scientific">Triangularia setosa</name>
    <dbReference type="NCBI Taxonomy" id="2587417"/>
    <lineage>
        <taxon>Eukaryota</taxon>
        <taxon>Fungi</taxon>
        <taxon>Dikarya</taxon>
        <taxon>Ascomycota</taxon>
        <taxon>Pezizomycotina</taxon>
        <taxon>Sordariomycetes</taxon>
        <taxon>Sordariomycetidae</taxon>
        <taxon>Sordariales</taxon>
        <taxon>Podosporaceae</taxon>
        <taxon>Triangularia</taxon>
    </lineage>
</organism>
<proteinExistence type="predicted"/>
<dbReference type="Gene3D" id="3.30.450.20">
    <property type="entry name" value="PAS domain"/>
    <property type="match status" value="2"/>
</dbReference>
<feature type="compositionally biased region" description="Polar residues" evidence="3">
    <location>
        <begin position="252"/>
        <end position="271"/>
    </location>
</feature>
<dbReference type="GO" id="GO:0000155">
    <property type="term" value="F:phosphorelay sensor kinase activity"/>
    <property type="evidence" value="ECO:0007669"/>
    <property type="project" value="InterPro"/>
</dbReference>
<dbReference type="CDD" id="cd00130">
    <property type="entry name" value="PAS"/>
    <property type="match status" value="1"/>
</dbReference>
<dbReference type="InterPro" id="IPR036097">
    <property type="entry name" value="HisK_dim/P_sf"/>
</dbReference>
<dbReference type="SMART" id="SM00091">
    <property type="entry name" value="PAS"/>
    <property type="match status" value="1"/>
</dbReference>
<accession>A0AAN6WF45</accession>
<evidence type="ECO:0000256" key="3">
    <source>
        <dbReference type="SAM" id="MobiDB-lite"/>
    </source>
</evidence>
<sequence length="1367" mass="150080">MGDGKTLSATVPAGGTAEPSESSHKTPRLPPTRGIEDATTTATEDLDLLESIKEILDADSRPTFVLDLDPDDPLPITSTNTTGSPPARAKVLLPVFCNAALRLYERLYDGLIGLDAQGLPPEQEPQDASFDDFKKWATGVTTHDDSKDVFPLSFLYGDLLWTGSTVRKRWRLISGNCLWRAAEVASPVGDLSAGAPAEVATGGFVAEHSLKATSQRAPPSERQTDTSLPVSGTTIAVKYSKPKSGRLPPKSFFSTRQTPAGSSDDTTKSSASITLAAPEKSVADWTCAEPSGVLSPHIQYARTVNWATTPLGPMEKWSPEFKQTANLCMNNPHPAALFWGSELTMLYNEAYAAEVAGNKHPSLMGTGFSGPFSELWDYLRPIFAECARTGISVRKEDDYLPIDRHGLLEETFFSWSFTPMYGGTDRILGFYNAPFETTKQVINRRRMHTINQIGERTAQAKAVKHFWKFVLDGLQDNERDVPFALLYSVGDGEGEDNDHSSISSGSTISLKTCHLEGSIGVPDGHMAAPAHLDLKRSREGFVPSFREAMRTREPTLLHTRDGTLPEVLLEGINWRGFGDPCREAVIFPVRPTNGDAVLAFLVLGVNPRRPYNDEYKAFTSMLNRQLATSLASVILFEDETRRSRDAAEAAALEKEQLTQQLNLQASRYRRMTELSPLGMFLISPKGVLHEANDRFFEMTGHSRDNNSQYEMSWMDIMVEESAKTMREGWERLVNDHLPWSGELKLRKLRINPGLETNEPLDSWVLFSAHAELSTDGSVRSVMGSITDISHLKWAQGLQNRRLQEAEETRRQQNEFIDITSHEMRNPLTAILQCADDILSALGAGDNQYQGTEATYRGIGSADSVSPQTIQSCIDAAQTIALCVQHQKSIVDDILTISKLDSNLLLLTPVPCQPKLLLRRAVKMFEPELQAKKIEVSFDIRNSSIDQLGVEWVAMDPSRVLQVLINLLTNAIKFTAPAKDKRLITVALDASLNPPDPRLITGFQYVPVSFKAAGGYVDARTTALGSEDQAADTAASDPSSDLYLYFHVQDSGCGLTQEEKQILFQRFKQASPRTHAQYGGSGLGLFISKRLAELHGGQIGVASEAGVGSVFGFFVKVRRAAPSPVSREEEDAFLAAVGPMERHLHPVGERDGTSPGNETARQEGKGYSGVSSAEFTTGASLVGSMTPGTTPTRPPQPSRFACDASSSFDPKQLDVLVVEDNLINQRVLVRQLKQYGCNTVGVANDGLEALTFLEKTHFCRSSEGNPGQNLSVILMDLEMPNMDGLTCVREIRKWQQEGKVIKGKYVPVIAVTANVRDEQVNTARTSGMDDVMSKPFRIKDLMKKIEVLLGRDMEGPQVHQSGHVQAGI</sequence>
<evidence type="ECO:0000256" key="2">
    <source>
        <dbReference type="PROSITE-ProRule" id="PRU00169"/>
    </source>
</evidence>
<dbReference type="InterPro" id="IPR004358">
    <property type="entry name" value="Sig_transdc_His_kin-like_C"/>
</dbReference>
<evidence type="ECO:0000313" key="8">
    <source>
        <dbReference type="Proteomes" id="UP001302321"/>
    </source>
</evidence>
<dbReference type="PROSITE" id="PS50112">
    <property type="entry name" value="PAS"/>
    <property type="match status" value="1"/>
</dbReference>
<dbReference type="Pfam" id="PF13188">
    <property type="entry name" value="PAS_8"/>
    <property type="match status" value="1"/>
</dbReference>
<feature type="region of interest" description="Disordered" evidence="3">
    <location>
        <begin position="1"/>
        <end position="43"/>
    </location>
</feature>
<name>A0AAN6WF45_9PEZI</name>
<dbReference type="PROSITE" id="PS50109">
    <property type="entry name" value="HIS_KIN"/>
    <property type="match status" value="1"/>
</dbReference>
<dbReference type="SMART" id="SM00388">
    <property type="entry name" value="HisKA"/>
    <property type="match status" value="1"/>
</dbReference>
<dbReference type="SUPFAM" id="SSF55874">
    <property type="entry name" value="ATPase domain of HSP90 chaperone/DNA topoisomerase II/histidine kinase"/>
    <property type="match status" value="1"/>
</dbReference>
<dbReference type="CDD" id="cd00082">
    <property type="entry name" value="HisKA"/>
    <property type="match status" value="1"/>
</dbReference>
<evidence type="ECO:0000313" key="7">
    <source>
        <dbReference type="EMBL" id="KAK4180903.1"/>
    </source>
</evidence>
<dbReference type="InterPro" id="IPR003594">
    <property type="entry name" value="HATPase_dom"/>
</dbReference>
<dbReference type="SUPFAM" id="SSF55785">
    <property type="entry name" value="PYP-like sensor domain (PAS domain)"/>
    <property type="match status" value="1"/>
</dbReference>
<dbReference type="Gene3D" id="1.10.287.130">
    <property type="match status" value="1"/>
</dbReference>
<reference evidence="7" key="2">
    <citation type="submission" date="2023-05" db="EMBL/GenBank/DDBJ databases">
        <authorList>
            <consortium name="Lawrence Berkeley National Laboratory"/>
            <person name="Steindorff A."/>
            <person name="Hensen N."/>
            <person name="Bonometti L."/>
            <person name="Westerberg I."/>
            <person name="Brannstrom I.O."/>
            <person name="Guillou S."/>
            <person name="Cros-Aarteil S."/>
            <person name="Calhoun S."/>
            <person name="Haridas S."/>
            <person name="Kuo A."/>
            <person name="Mondo S."/>
            <person name="Pangilinan J."/>
            <person name="Riley R."/>
            <person name="Labutti K."/>
            <person name="Andreopoulos B."/>
            <person name="Lipzen A."/>
            <person name="Chen C."/>
            <person name="Yanf M."/>
            <person name="Daum C."/>
            <person name="Ng V."/>
            <person name="Clum A."/>
            <person name="Ohm R."/>
            <person name="Martin F."/>
            <person name="Silar P."/>
            <person name="Natvig D."/>
            <person name="Lalanne C."/>
            <person name="Gautier V."/>
            <person name="Ament-Velasquez S.L."/>
            <person name="Kruys A."/>
            <person name="Hutchinson M.I."/>
            <person name="Powell A.J."/>
            <person name="Barry K."/>
            <person name="Miller A.N."/>
            <person name="Grigoriev I.V."/>
            <person name="Debuchy R."/>
            <person name="Gladieux P."/>
            <person name="Thoren M.H."/>
            <person name="Johannesson H."/>
        </authorList>
    </citation>
    <scope>NUCLEOTIDE SEQUENCE</scope>
    <source>
        <strain evidence="7">CBS 892.96</strain>
    </source>
</reference>
<dbReference type="PANTHER" id="PTHR43719:SF30">
    <property type="entry name" value="TWO-COMPONENT SYSTEM RESPONSE REGULATOR"/>
    <property type="match status" value="1"/>
</dbReference>
<dbReference type="SUPFAM" id="SSF52172">
    <property type="entry name" value="CheY-like"/>
    <property type="match status" value="1"/>
</dbReference>
<feature type="compositionally biased region" description="Polar residues" evidence="3">
    <location>
        <begin position="1168"/>
        <end position="1178"/>
    </location>
</feature>
<dbReference type="InterPro" id="IPR003661">
    <property type="entry name" value="HisK_dim/P_dom"/>
</dbReference>
<gene>
    <name evidence="7" type="ORF">QBC36DRAFT_319342</name>
</gene>
<reference evidence="7" key="1">
    <citation type="journal article" date="2023" name="Mol. Phylogenet. Evol.">
        <title>Genome-scale phylogeny and comparative genomics of the fungal order Sordariales.</title>
        <authorList>
            <person name="Hensen N."/>
            <person name="Bonometti L."/>
            <person name="Westerberg I."/>
            <person name="Brannstrom I.O."/>
            <person name="Guillou S."/>
            <person name="Cros-Aarteil S."/>
            <person name="Calhoun S."/>
            <person name="Haridas S."/>
            <person name="Kuo A."/>
            <person name="Mondo S."/>
            <person name="Pangilinan J."/>
            <person name="Riley R."/>
            <person name="LaButti K."/>
            <person name="Andreopoulos B."/>
            <person name="Lipzen A."/>
            <person name="Chen C."/>
            <person name="Yan M."/>
            <person name="Daum C."/>
            <person name="Ng V."/>
            <person name="Clum A."/>
            <person name="Steindorff A."/>
            <person name="Ohm R.A."/>
            <person name="Martin F."/>
            <person name="Silar P."/>
            <person name="Natvig D.O."/>
            <person name="Lalanne C."/>
            <person name="Gautier V."/>
            <person name="Ament-Velasquez S.L."/>
            <person name="Kruys A."/>
            <person name="Hutchinson M.I."/>
            <person name="Powell A.J."/>
            <person name="Barry K."/>
            <person name="Miller A.N."/>
            <person name="Grigoriev I.V."/>
            <person name="Debuchy R."/>
            <person name="Gladieux P."/>
            <person name="Hiltunen Thoren M."/>
            <person name="Johannesson H."/>
        </authorList>
    </citation>
    <scope>NUCLEOTIDE SEQUENCE</scope>
    <source>
        <strain evidence="7">CBS 892.96</strain>
    </source>
</reference>
<dbReference type="Proteomes" id="UP001302321">
    <property type="component" value="Unassembled WGS sequence"/>
</dbReference>
<evidence type="ECO:0000256" key="1">
    <source>
        <dbReference type="ARBA" id="ARBA00022553"/>
    </source>
</evidence>
<dbReference type="SMART" id="SM00387">
    <property type="entry name" value="HATPase_c"/>
    <property type="match status" value="1"/>
</dbReference>
<feature type="region of interest" description="Disordered" evidence="3">
    <location>
        <begin position="1143"/>
        <end position="1204"/>
    </location>
</feature>
<protein>
    <submittedName>
        <fullName evidence="7">Uncharacterized protein</fullName>
    </submittedName>
</protein>
<dbReference type="CDD" id="cd17546">
    <property type="entry name" value="REC_hyHK_CKI1_RcsC-like"/>
    <property type="match status" value="1"/>
</dbReference>
<dbReference type="InterPro" id="IPR058846">
    <property type="entry name" value="PAS-like"/>
</dbReference>
<feature type="domain" description="PAS" evidence="6">
    <location>
        <begin position="664"/>
        <end position="736"/>
    </location>
</feature>
<dbReference type="Pfam" id="PF00072">
    <property type="entry name" value="Response_reg"/>
    <property type="match status" value="1"/>
</dbReference>
<dbReference type="Pfam" id="PF02518">
    <property type="entry name" value="HATPase_c"/>
    <property type="match status" value="1"/>
</dbReference>
<feature type="domain" description="Response regulatory" evidence="5">
    <location>
        <begin position="1213"/>
        <end position="1348"/>
    </location>
</feature>
<feature type="compositionally biased region" description="Polar residues" evidence="3">
    <location>
        <begin position="225"/>
        <end position="234"/>
    </location>
</feature>
<dbReference type="EMBL" id="MU866093">
    <property type="protein sequence ID" value="KAK4180903.1"/>
    <property type="molecule type" value="Genomic_DNA"/>
</dbReference>
<evidence type="ECO:0000259" key="6">
    <source>
        <dbReference type="PROSITE" id="PS50112"/>
    </source>
</evidence>
<feature type="domain" description="Histidine kinase" evidence="4">
    <location>
        <begin position="818"/>
        <end position="1118"/>
    </location>
</feature>
<dbReference type="InterPro" id="IPR050956">
    <property type="entry name" value="2C_system_His_kinase"/>
</dbReference>
<dbReference type="Pfam" id="PF26131">
    <property type="entry name" value="PAS-like"/>
    <property type="match status" value="1"/>
</dbReference>
<dbReference type="PROSITE" id="PS50110">
    <property type="entry name" value="RESPONSE_REGULATORY"/>
    <property type="match status" value="1"/>
</dbReference>
<dbReference type="Gene3D" id="3.40.50.2300">
    <property type="match status" value="1"/>
</dbReference>